<accession>A0AA39Y4X5</accession>
<evidence type="ECO:0000256" key="2">
    <source>
        <dbReference type="ARBA" id="ARBA00005775"/>
    </source>
</evidence>
<sequence length="1563" mass="165847">MTSSASQQNQNPATTPSAPAATSYASAAGATKKPTSTPLIATGSHPPVVVGSSAPAAQNGKSSASPVNGRPNITPAVPAVAGAPPIVRGSSIMNGGPGEHARKSSVTISANAPSGHIANGGPVGGNKAIPQFGFNESPAVTHSTPQTSGAVPIPIPGGNPRITSPAHSPSPIPQIPQQSGGQRAPSSTQPPPTFGSFPGENDRHMKQHSISHPAAMGSPHARRDSQASAHSEAVGHGGSGHNRGGYQGQGGRGRGGFNPQYNNPNNMGYPPSRQFQNPNAGRGGMQSYHQGRGGMPTYQGSPQPPRASPAPTPALPHHGTPTMAPAALASNPAYYSPNMNMYPHQQVKPPFITNDPLFKQGKKSKAMRRESNKNFHQSHHSSQKPSGNEPNHKTRRNSKRWDMSAEFRPGGATSGQPTTDFADGPAPSYAFAPSRAVPMQPPSLLPPSSMSHLLQGGSIGHIDLSPASGNFEQLLTEQHKQMNPPYGVVPPPMEGYRGNMMMPNYYGQQMPYMGQPQQPNPAFHQPFIPPSYNQGQAAAPAMSRNPSQVSDRPTSSTGQNQAPAIAQGTPHQRAAQPAAAPAIVSSSGNFTRPKKTAAVVIKDAQGKIIDLSAVKAPASPSPSIQQSKTPPVIASTPTPPPKPATPSHARSESASVGTKSIEQVRNEFKKAVQMTTEGPTDTKAKEDDVAKAAAEEKGREEERVKEEERVAAEKKAAEEAKAAEEKAEAEAKAKAEAKAAEDAAKEAEEKKLSEDEELERMIREMEEEDARREAEQEEISKKKKAEAEERKKREEVDRLAKAAENDQKLREQEREMERIEEEKERKRAAGATLSVAEALGKKLDELDLNDKKDASKPASPAAGDSGSAVGAKAGAEKQGRKPVPLNLSPLNTKPVEAPQPSAALQSLKSSRFLPGIEYDIYPAGISSPNPALNQAVAKKGKVFKYDAQFLLQFQGVFTEQPSMEFHQQVKSLIGDSDGSRSASARTPGAGSARQGSRSGATGGFPQQGAMGQFGAKTLPPGTTSEQRFAMSQGSGSMPRPGAVTGMAFGRTGGFPGQLSRTPSSTNAAGIPNSPRQGSRRGGSKREFGGKATNEAQAAKTMPLTAGMELKPITTSASGWKPTSIGRPAAAAAVATPGHMDPAMVQRKVKAALNKMTPEKFDKISDGILEIASQSKNEQDGRTLRQVIQLTFEKATDEAHWASMYAKFCKRMLETMSPDIRDENILDKSGSVVSGGALFRKYLLNRCQEEFERGWKVDLPEMKDSGDKKAQEAALLSDEYYIAAAAKRRGLGLVQFIGELFKLGMLTERIMHECVRKLLEFQGVPDEAEIESLTKLLRTVGGVLDQTDKGRPMMEAYFQRIDTIINLPELPSRLKFMLMDIIDLRRANWHSKEANKGPKTLEEVRAEAEALAAQKAAESARNSQRGGPGGRPPAGRGDSRNFSQYSAQQPPNQVQMDDLRRLKATGSRTSSQNASFGPSSMFNSRSNSGRRLAPGGAFGRGGEDSGASSRTGTPPTRDSVAHTNAFGLLADTGENPASPPSTAASPALSKAALDTVVSGDNKKE</sequence>
<dbReference type="PANTHER" id="PTHR23253">
    <property type="entry name" value="EUKARYOTIC TRANSLATION INITIATION FACTOR 4 GAMMA"/>
    <property type="match status" value="1"/>
</dbReference>
<keyword evidence="4" id="KW-0396">Initiation factor</keyword>
<evidence type="ECO:0000256" key="1">
    <source>
        <dbReference type="ARBA" id="ARBA00004496"/>
    </source>
</evidence>
<comment type="subcellular location">
    <subcellularLocation>
        <location evidence="1">Cytoplasm</location>
    </subcellularLocation>
</comment>
<dbReference type="Pfam" id="PF12152">
    <property type="entry name" value="eIF_4G1"/>
    <property type="match status" value="1"/>
</dbReference>
<feature type="compositionally biased region" description="Polar residues" evidence="8">
    <location>
        <begin position="652"/>
        <end position="661"/>
    </location>
</feature>
<feature type="compositionally biased region" description="Low complexity" evidence="8">
    <location>
        <begin position="1408"/>
        <end position="1419"/>
    </location>
</feature>
<dbReference type="InterPro" id="IPR003890">
    <property type="entry name" value="MIF4G-like_typ-3"/>
</dbReference>
<feature type="compositionally biased region" description="Basic and acidic residues" evidence="8">
    <location>
        <begin position="680"/>
        <end position="827"/>
    </location>
</feature>
<dbReference type="SMART" id="SM00543">
    <property type="entry name" value="MIF4G"/>
    <property type="match status" value="1"/>
</dbReference>
<comment type="similarity">
    <text evidence="2">Belongs to the eukaryotic initiation factor 4G family.</text>
</comment>
<feature type="compositionally biased region" description="Polar residues" evidence="8">
    <location>
        <begin position="1439"/>
        <end position="1454"/>
    </location>
</feature>
<feature type="region of interest" description="Disordered" evidence="8">
    <location>
        <begin position="136"/>
        <end position="325"/>
    </location>
</feature>
<feature type="compositionally biased region" description="Low complexity" evidence="8">
    <location>
        <begin position="856"/>
        <end position="873"/>
    </location>
</feature>
<dbReference type="GO" id="GO:0003729">
    <property type="term" value="F:mRNA binding"/>
    <property type="evidence" value="ECO:0007669"/>
    <property type="project" value="TreeGrafter"/>
</dbReference>
<feature type="compositionally biased region" description="Polar residues" evidence="8">
    <location>
        <begin position="1020"/>
        <end position="1035"/>
    </location>
</feature>
<feature type="compositionally biased region" description="Gly residues" evidence="8">
    <location>
        <begin position="235"/>
        <end position="256"/>
    </location>
</feature>
<gene>
    <name evidence="10" type="ORF">B0T16DRAFT_330405</name>
</gene>
<keyword evidence="7" id="KW-0648">Protein biosynthesis</keyword>
<feature type="compositionally biased region" description="Pro residues" evidence="8">
    <location>
        <begin position="302"/>
        <end position="314"/>
    </location>
</feature>
<feature type="domain" description="MIF4G" evidence="9">
    <location>
        <begin position="1145"/>
        <end position="1387"/>
    </location>
</feature>
<dbReference type="SUPFAM" id="SSF101489">
    <property type="entry name" value="Eukaryotic initiation factor 4f subunit eIF4g, eIF4e-binding domain"/>
    <property type="match status" value="1"/>
</dbReference>
<dbReference type="GO" id="GO:0010494">
    <property type="term" value="C:cytoplasmic stress granule"/>
    <property type="evidence" value="ECO:0007669"/>
    <property type="project" value="UniProtKB-ARBA"/>
</dbReference>
<feature type="compositionally biased region" description="Low complexity" evidence="8">
    <location>
        <begin position="988"/>
        <end position="999"/>
    </location>
</feature>
<dbReference type="InterPro" id="IPR022745">
    <property type="entry name" value="eIF4G1_eIF4E-bd"/>
</dbReference>
<dbReference type="Pfam" id="PF02854">
    <property type="entry name" value="MIF4G"/>
    <property type="match status" value="1"/>
</dbReference>
<evidence type="ECO:0000256" key="7">
    <source>
        <dbReference type="ARBA" id="ARBA00022917"/>
    </source>
</evidence>
<dbReference type="PANTHER" id="PTHR23253:SF9">
    <property type="entry name" value="EUKARYOTIC TRANSLATION INITIATION FACTOR 4 GAMMA 2"/>
    <property type="match status" value="1"/>
</dbReference>
<feature type="compositionally biased region" description="Polar residues" evidence="8">
    <location>
        <begin position="1465"/>
        <end position="1488"/>
    </location>
</feature>
<evidence type="ECO:0000313" key="10">
    <source>
        <dbReference type="EMBL" id="KAK0646108.1"/>
    </source>
</evidence>
<evidence type="ECO:0000256" key="5">
    <source>
        <dbReference type="ARBA" id="ARBA00022553"/>
    </source>
</evidence>
<dbReference type="SUPFAM" id="SSF48371">
    <property type="entry name" value="ARM repeat"/>
    <property type="match status" value="1"/>
</dbReference>
<dbReference type="Proteomes" id="UP001174936">
    <property type="component" value="Unassembled WGS sequence"/>
</dbReference>
<feature type="compositionally biased region" description="Low complexity" evidence="8">
    <location>
        <begin position="1539"/>
        <end position="1551"/>
    </location>
</feature>
<dbReference type="EMBL" id="JAULSV010000004">
    <property type="protein sequence ID" value="KAK0646108.1"/>
    <property type="molecule type" value="Genomic_DNA"/>
</dbReference>
<feature type="compositionally biased region" description="Polar residues" evidence="8">
    <location>
        <begin position="1505"/>
        <end position="1515"/>
    </location>
</feature>
<feature type="compositionally biased region" description="Polar residues" evidence="8">
    <location>
        <begin position="1"/>
        <end position="11"/>
    </location>
</feature>
<dbReference type="GO" id="GO:0016281">
    <property type="term" value="C:eukaryotic translation initiation factor 4F complex"/>
    <property type="evidence" value="ECO:0007669"/>
    <property type="project" value="TreeGrafter"/>
</dbReference>
<dbReference type="Gene3D" id="1.20.970.30">
    <property type="entry name" value="eIF4G, eIF4E-binding domain"/>
    <property type="match status" value="1"/>
</dbReference>
<feature type="region of interest" description="Disordered" evidence="8">
    <location>
        <begin position="531"/>
        <end position="592"/>
    </location>
</feature>
<feature type="region of interest" description="Disordered" evidence="8">
    <location>
        <begin position="974"/>
        <end position="1098"/>
    </location>
</feature>
<keyword evidence="3" id="KW-0963">Cytoplasm</keyword>
<comment type="caution">
    <text evidence="10">The sequence shown here is derived from an EMBL/GenBank/DDBJ whole genome shotgun (WGS) entry which is preliminary data.</text>
</comment>
<feature type="region of interest" description="Disordered" evidence="8">
    <location>
        <begin position="346"/>
        <end position="435"/>
    </location>
</feature>
<feature type="compositionally biased region" description="Polar residues" evidence="8">
    <location>
        <begin position="544"/>
        <end position="562"/>
    </location>
</feature>
<dbReference type="GO" id="GO:0003743">
    <property type="term" value="F:translation initiation factor activity"/>
    <property type="evidence" value="ECO:0007669"/>
    <property type="project" value="UniProtKB-KW"/>
</dbReference>
<evidence type="ECO:0000256" key="3">
    <source>
        <dbReference type="ARBA" id="ARBA00022490"/>
    </source>
</evidence>
<feature type="compositionally biased region" description="Polar residues" evidence="8">
    <location>
        <begin position="1058"/>
        <end position="1067"/>
    </location>
</feature>
<evidence type="ECO:0000256" key="4">
    <source>
        <dbReference type="ARBA" id="ARBA00022540"/>
    </source>
</evidence>
<keyword evidence="11" id="KW-1185">Reference proteome</keyword>
<organism evidence="10 11">
    <name type="scientific">Cercophora newfieldiana</name>
    <dbReference type="NCBI Taxonomy" id="92897"/>
    <lineage>
        <taxon>Eukaryota</taxon>
        <taxon>Fungi</taxon>
        <taxon>Dikarya</taxon>
        <taxon>Ascomycota</taxon>
        <taxon>Pezizomycotina</taxon>
        <taxon>Sordariomycetes</taxon>
        <taxon>Sordariomycetidae</taxon>
        <taxon>Sordariales</taxon>
        <taxon>Lasiosphaeriaceae</taxon>
        <taxon>Cercophora</taxon>
    </lineage>
</organism>
<feature type="region of interest" description="Disordered" evidence="8">
    <location>
        <begin position="1407"/>
        <end position="1563"/>
    </location>
</feature>
<dbReference type="InterPro" id="IPR036211">
    <property type="entry name" value="eIF4G_eIF4E-bd_sf"/>
</dbReference>
<feature type="compositionally biased region" description="Polar residues" evidence="8">
    <location>
        <begin position="138"/>
        <end position="149"/>
    </location>
</feature>
<name>A0AA39Y4X5_9PEZI</name>
<evidence type="ECO:0000259" key="9">
    <source>
        <dbReference type="SMART" id="SM00543"/>
    </source>
</evidence>
<feature type="compositionally biased region" description="Polar residues" evidence="8">
    <location>
        <begin position="55"/>
        <end position="66"/>
    </location>
</feature>
<evidence type="ECO:0000313" key="11">
    <source>
        <dbReference type="Proteomes" id="UP001174936"/>
    </source>
</evidence>
<feature type="compositionally biased region" description="Low complexity" evidence="8">
    <location>
        <begin position="615"/>
        <end position="636"/>
    </location>
</feature>
<protein>
    <recommendedName>
        <fullName evidence="9">MIF4G domain-containing protein</fullName>
    </recommendedName>
</protein>
<evidence type="ECO:0000256" key="6">
    <source>
        <dbReference type="ARBA" id="ARBA00022884"/>
    </source>
</evidence>
<evidence type="ECO:0000256" key="8">
    <source>
        <dbReference type="SAM" id="MobiDB-lite"/>
    </source>
</evidence>
<proteinExistence type="inferred from homology"/>
<keyword evidence="5" id="KW-0597">Phosphoprotein</keyword>
<keyword evidence="6" id="KW-0694">RNA-binding</keyword>
<dbReference type="InterPro" id="IPR016024">
    <property type="entry name" value="ARM-type_fold"/>
</dbReference>
<dbReference type="Gene3D" id="1.25.40.180">
    <property type="match status" value="1"/>
</dbReference>
<reference evidence="10" key="1">
    <citation type="submission" date="2023-06" db="EMBL/GenBank/DDBJ databases">
        <title>Genome-scale phylogeny and comparative genomics of the fungal order Sordariales.</title>
        <authorList>
            <consortium name="Lawrence Berkeley National Laboratory"/>
            <person name="Hensen N."/>
            <person name="Bonometti L."/>
            <person name="Westerberg I."/>
            <person name="Brannstrom I.O."/>
            <person name="Guillou S."/>
            <person name="Cros-Aarteil S."/>
            <person name="Calhoun S."/>
            <person name="Haridas S."/>
            <person name="Kuo A."/>
            <person name="Mondo S."/>
            <person name="Pangilinan J."/>
            <person name="Riley R."/>
            <person name="Labutti K."/>
            <person name="Andreopoulos B."/>
            <person name="Lipzen A."/>
            <person name="Chen C."/>
            <person name="Yanf M."/>
            <person name="Daum C."/>
            <person name="Ng V."/>
            <person name="Clum A."/>
            <person name="Steindorff A."/>
            <person name="Ohm R."/>
            <person name="Martin F."/>
            <person name="Silar P."/>
            <person name="Natvig D."/>
            <person name="Lalanne C."/>
            <person name="Gautier V."/>
            <person name="Ament-Velasquez S.L."/>
            <person name="Kruys A."/>
            <person name="Hutchinson M.I."/>
            <person name="Powell A.J."/>
            <person name="Barry K."/>
            <person name="Miller A.N."/>
            <person name="Grigoriev I.V."/>
            <person name="Debuchy R."/>
            <person name="Gladieux P."/>
            <person name="Thoren M.H."/>
            <person name="Johannesson H."/>
        </authorList>
    </citation>
    <scope>NUCLEOTIDE SEQUENCE</scope>
    <source>
        <strain evidence="10">SMH2532-1</strain>
    </source>
</reference>
<dbReference type="FunFam" id="1.20.970.30:FF:000001">
    <property type="entry name" value="Eukaryotic translation initiation factor subunit eIF-4F, putative"/>
    <property type="match status" value="1"/>
</dbReference>
<feature type="region of interest" description="Disordered" evidence="8">
    <location>
        <begin position="615"/>
        <end position="901"/>
    </location>
</feature>
<feature type="region of interest" description="Disordered" evidence="8">
    <location>
        <begin position="1"/>
        <end position="82"/>
    </location>
</feature>
<feature type="compositionally biased region" description="Low complexity" evidence="8">
    <location>
        <begin position="12"/>
        <end position="31"/>
    </location>
</feature>
<feature type="compositionally biased region" description="Basic and acidic residues" evidence="8">
    <location>
        <begin position="839"/>
        <end position="855"/>
    </location>
</feature>
<dbReference type="FunFam" id="1.25.40.180:FF:000020">
    <property type="entry name" value="Eukaryotic translation initiation factor subunit"/>
    <property type="match status" value="1"/>
</dbReference>